<reference evidence="23 24" key="1">
    <citation type="journal article" date="2016" name="Mol. Biol. Evol.">
        <title>Comparative Genomics of Early-Diverging Mushroom-Forming Fungi Provides Insights into the Origins of Lignocellulose Decay Capabilities.</title>
        <authorList>
            <person name="Nagy L.G."/>
            <person name="Riley R."/>
            <person name="Tritt A."/>
            <person name="Adam C."/>
            <person name="Daum C."/>
            <person name="Floudas D."/>
            <person name="Sun H."/>
            <person name="Yadav J.S."/>
            <person name="Pangilinan J."/>
            <person name="Larsson K.H."/>
            <person name="Matsuura K."/>
            <person name="Barry K."/>
            <person name="Labutti K."/>
            <person name="Kuo R."/>
            <person name="Ohm R.A."/>
            <person name="Bhattacharya S.S."/>
            <person name="Shirouzu T."/>
            <person name="Yoshinaga Y."/>
            <person name="Martin F.M."/>
            <person name="Grigoriev I.V."/>
            <person name="Hibbett D.S."/>
        </authorList>
    </citation>
    <scope>NUCLEOTIDE SEQUENCE [LARGE SCALE GENOMIC DNA]</scope>
    <source>
        <strain evidence="23 24">HHB12029</strain>
    </source>
</reference>
<keyword evidence="10" id="KW-0479">Metal-binding</keyword>
<dbReference type="GO" id="GO:0046872">
    <property type="term" value="F:metal ion binding"/>
    <property type="evidence" value="ECO:0007669"/>
    <property type="project" value="UniProtKB-KW"/>
</dbReference>
<evidence type="ECO:0000256" key="12">
    <source>
        <dbReference type="ARBA" id="ARBA00023002"/>
    </source>
</evidence>
<evidence type="ECO:0000259" key="22">
    <source>
        <dbReference type="PROSITE" id="PS51296"/>
    </source>
</evidence>
<dbReference type="SUPFAM" id="SSF56014">
    <property type="entry name" value="Nitrite and sulphite reductase 4Fe-4S domain-like"/>
    <property type="match status" value="1"/>
</dbReference>
<dbReference type="SUPFAM" id="SSF55124">
    <property type="entry name" value="Nitrite/Sulfite reductase N-terminal domain-like"/>
    <property type="match status" value="1"/>
</dbReference>
<keyword evidence="11" id="KW-0274">FAD</keyword>
<dbReference type="PRINTS" id="PR00397">
    <property type="entry name" value="SIROHAEM"/>
</dbReference>
<dbReference type="InterPro" id="IPR045854">
    <property type="entry name" value="NO2/SO3_Rdtase_4Fe4S_sf"/>
</dbReference>
<dbReference type="UniPathway" id="UPA00653"/>
<dbReference type="EC" id="1.7.1.4" evidence="19"/>
<keyword evidence="13" id="KW-0408">Iron</keyword>
<dbReference type="Proteomes" id="UP000077266">
    <property type="component" value="Unassembled WGS sequence"/>
</dbReference>
<organism evidence="23 24">
    <name type="scientific">Exidia glandulosa HHB12029</name>
    <dbReference type="NCBI Taxonomy" id="1314781"/>
    <lineage>
        <taxon>Eukaryota</taxon>
        <taxon>Fungi</taxon>
        <taxon>Dikarya</taxon>
        <taxon>Basidiomycota</taxon>
        <taxon>Agaricomycotina</taxon>
        <taxon>Agaricomycetes</taxon>
        <taxon>Auriculariales</taxon>
        <taxon>Exidiaceae</taxon>
        <taxon>Exidia</taxon>
    </lineage>
</organism>
<dbReference type="Gene3D" id="1.10.10.1100">
    <property type="entry name" value="BFD-like [2Fe-2S]-binding domain"/>
    <property type="match status" value="1"/>
</dbReference>
<keyword evidence="14" id="KW-0411">Iron-sulfur</keyword>
<dbReference type="Pfam" id="PF13806">
    <property type="entry name" value="Rieske_2"/>
    <property type="match status" value="1"/>
</dbReference>
<evidence type="ECO:0000256" key="1">
    <source>
        <dbReference type="ARBA" id="ARBA00001929"/>
    </source>
</evidence>
<evidence type="ECO:0000256" key="13">
    <source>
        <dbReference type="ARBA" id="ARBA00023004"/>
    </source>
</evidence>
<dbReference type="InterPro" id="IPR017941">
    <property type="entry name" value="Rieske_2Fe-2S"/>
</dbReference>
<dbReference type="SUPFAM" id="SSF50022">
    <property type="entry name" value="ISP domain"/>
    <property type="match status" value="1"/>
</dbReference>
<evidence type="ECO:0000256" key="14">
    <source>
        <dbReference type="ARBA" id="ARBA00023014"/>
    </source>
</evidence>
<feature type="compositionally biased region" description="Basic and acidic residues" evidence="21">
    <location>
        <begin position="401"/>
        <end position="413"/>
    </location>
</feature>
<dbReference type="SUPFAM" id="SSF51905">
    <property type="entry name" value="FAD/NAD(P)-binding domain"/>
    <property type="match status" value="1"/>
</dbReference>
<evidence type="ECO:0000256" key="2">
    <source>
        <dbReference type="ARBA" id="ARBA00001966"/>
    </source>
</evidence>
<proteinExistence type="inferred from homology"/>
<dbReference type="FunFam" id="1.10.10.1100:FF:000002">
    <property type="entry name" value="Nitrite reductase large subunit"/>
    <property type="match status" value="1"/>
</dbReference>
<evidence type="ECO:0000256" key="21">
    <source>
        <dbReference type="SAM" id="MobiDB-lite"/>
    </source>
</evidence>
<sequence>MDSVSPELREHGPRKTIFVVGLGMVGIAFIEKLLNLDEKNEYKIITCGEEMHLAYNRVALTEYFQHRSVEKLYLNQADWYAKQSPERFVFHVGEAVTSIDPAAHTVTTDKGQVVAYDYCVLATGSEATLPPYVDVKMRGVFVYRNIADLNNILDYSQQPGVKGGKAIVVGGGLLGLEAAKAVFDLEEIKDVAIVNRQAFPLSRQLDAQGGEIVLRRIEAMGVQVLTNASGRACVSSPEDPNTFGGLELLDGSVLEGHMVIFAIGITPRDDLARKAGIACEGSKSGGITINDYLETSAKDVYAIGECASWNHNTYGLIAPGIEMADILSFNLTQLKTEAGGFKPRQMNNPDLSTKLKLMGVDVASFGDFFREKRQLEKKTANHKPVSLPVVATPSAATSEPLSHDHTDPNKHTDVPSLTVVQPKNDASTPRRRHGAAAASDGPVETLVYRDPFAGVYKKYIFSADGKYLLGGMMVGETNDYVKLVAMVKKKATLEVPPSQFILGAAGGKSADDGADLDDDTQICSCHNVLKGQITQCVKDGITSIVDVKAKTKAGTGCGGCMPLVTNIFKAEMAKAGHALNNNLCPHFNMTRAELFHVVQIKKLKTFTEIMETAGVNKDAIGCELCKPAIGSILSSLWNEHVLNPVHHQNQDTNDRFMANIQRNGTFSVIPRVAAGEITPEKLIALGQVAKKYGLYTKITGAQRVDLFGAQKADLPDIWETLIEAGFESGHAYGKALRTVKSCVGTTWCRYGIGDSVGMAITLEERYKGIRAPHKIKGGVSGCVRECAEAQNKDFGLIATDKGWNLFLAGNGGASPRHAQLFATDVPPSKVIRLIDRFLIYYIRTADKLMRTARWIEQLDGGLERLKKIIIDDDLGICDELDKQMDELVGTFYDEWKAVVEDPERRKQFRQFVNTDERRPQIEQITERGQHRPANWAKSFPPVKLRSSDISTPKDQWQWKKLATVADLTPTDAGTTSAAVKYGDTQIAIFHVPKRGYFATQQMCPHKRAFVLDHGIIGDDPKTGAAYVSCPLHKRNWDMQTGDCLNDNEYSIITFDVRVDGDDISILLPEAQELDAVLGTNKWMVRQATAELYDRGSGGGVEIVGPHGEDVAAGAGGCGSSASASVPGCTGSKLEW</sequence>
<dbReference type="Gene3D" id="3.50.50.60">
    <property type="entry name" value="FAD/NAD(P)-binding domain"/>
    <property type="match status" value="2"/>
</dbReference>
<dbReference type="InParanoid" id="A0A165IE15"/>
<dbReference type="InterPro" id="IPR041854">
    <property type="entry name" value="BFD-like_2Fe2S-bd_dom_sf"/>
</dbReference>
<dbReference type="PROSITE" id="PS00365">
    <property type="entry name" value="NIR_SIR"/>
    <property type="match status" value="1"/>
</dbReference>
<keyword evidence="12" id="KW-0560">Oxidoreductase</keyword>
<dbReference type="OrthoDB" id="432169at2759"/>
<evidence type="ECO:0000313" key="24">
    <source>
        <dbReference type="Proteomes" id="UP000077266"/>
    </source>
</evidence>
<comment type="catalytic activity">
    <reaction evidence="17">
        <text>NH4(+) + 3 NAD(+) + 2 H2O = nitrite + 3 NADH + 5 H(+)</text>
        <dbReference type="Rhea" id="RHEA:24628"/>
        <dbReference type="ChEBI" id="CHEBI:15377"/>
        <dbReference type="ChEBI" id="CHEBI:15378"/>
        <dbReference type="ChEBI" id="CHEBI:16301"/>
        <dbReference type="ChEBI" id="CHEBI:28938"/>
        <dbReference type="ChEBI" id="CHEBI:57540"/>
        <dbReference type="ChEBI" id="CHEBI:57945"/>
        <dbReference type="EC" id="1.7.1.4"/>
    </reaction>
</comment>
<dbReference type="PANTHER" id="PTHR43809">
    <property type="entry name" value="NITRITE REDUCTASE (NADH) LARGE SUBUNIT"/>
    <property type="match status" value="1"/>
</dbReference>
<keyword evidence="8" id="KW-0285">Flavoprotein</keyword>
<comment type="cofactor">
    <cofactor evidence="3">
        <name>FAD</name>
        <dbReference type="ChEBI" id="CHEBI:57692"/>
    </cofactor>
</comment>
<feature type="region of interest" description="Disordered" evidence="21">
    <location>
        <begin position="394"/>
        <end position="439"/>
    </location>
</feature>
<evidence type="ECO:0000256" key="11">
    <source>
        <dbReference type="ARBA" id="ARBA00022827"/>
    </source>
</evidence>
<feature type="compositionally biased region" description="Polar residues" evidence="21">
    <location>
        <begin position="418"/>
        <end position="427"/>
    </location>
</feature>
<keyword evidence="9" id="KW-0001">2Fe-2S</keyword>
<dbReference type="Pfam" id="PF01077">
    <property type="entry name" value="NIR_SIR"/>
    <property type="match status" value="1"/>
</dbReference>
<dbReference type="Pfam" id="PF04324">
    <property type="entry name" value="Fer2_BFD"/>
    <property type="match status" value="1"/>
</dbReference>
<dbReference type="CDD" id="cd19944">
    <property type="entry name" value="NirB_Fer2_BFD-like_2"/>
    <property type="match status" value="1"/>
</dbReference>
<evidence type="ECO:0000256" key="3">
    <source>
        <dbReference type="ARBA" id="ARBA00001974"/>
    </source>
</evidence>
<evidence type="ECO:0000256" key="10">
    <source>
        <dbReference type="ARBA" id="ARBA00022723"/>
    </source>
</evidence>
<dbReference type="InterPro" id="IPR036922">
    <property type="entry name" value="Rieske_2Fe-2S_sf"/>
</dbReference>
<evidence type="ECO:0000313" key="23">
    <source>
        <dbReference type="EMBL" id="KZV93274.1"/>
    </source>
</evidence>
<comment type="pathway">
    <text evidence="4">Nitrogen metabolism; nitrate reduction (assimilation).</text>
</comment>
<evidence type="ECO:0000256" key="8">
    <source>
        <dbReference type="ARBA" id="ARBA00022630"/>
    </source>
</evidence>
<keyword evidence="6" id="KW-0004">4Fe-4S</keyword>
<dbReference type="InterPro" id="IPR023753">
    <property type="entry name" value="FAD/NAD-binding_dom"/>
</dbReference>
<dbReference type="GO" id="GO:0015980">
    <property type="term" value="P:energy derivation by oxidation of organic compounds"/>
    <property type="evidence" value="ECO:0007669"/>
    <property type="project" value="UniProtKB-ARBA"/>
</dbReference>
<dbReference type="InterPro" id="IPR012748">
    <property type="entry name" value="Rieske-like_NirD"/>
</dbReference>
<dbReference type="PRINTS" id="PR00368">
    <property type="entry name" value="FADPNR"/>
</dbReference>
<evidence type="ECO:0000256" key="5">
    <source>
        <dbReference type="ARBA" id="ARBA00010429"/>
    </source>
</evidence>
<dbReference type="Gene3D" id="3.30.413.10">
    <property type="entry name" value="Sulfite Reductase Hemoprotein, domain 1"/>
    <property type="match status" value="1"/>
</dbReference>
<dbReference type="InterPro" id="IPR006067">
    <property type="entry name" value="NO2/SO3_Rdtase_4Fe4S_dom"/>
</dbReference>
<keyword evidence="24" id="KW-1185">Reference proteome</keyword>
<evidence type="ECO:0000256" key="17">
    <source>
        <dbReference type="ARBA" id="ARBA00050114"/>
    </source>
</evidence>
<dbReference type="GO" id="GO:0008942">
    <property type="term" value="F:nitrite reductase [NAD(P)H] activity"/>
    <property type="evidence" value="ECO:0007669"/>
    <property type="project" value="UniProtKB-EC"/>
</dbReference>
<accession>A0A165IE15</accession>
<evidence type="ECO:0000256" key="6">
    <source>
        <dbReference type="ARBA" id="ARBA00022485"/>
    </source>
</evidence>
<comment type="similarity">
    <text evidence="5">Belongs to the nitrite and sulfite reductase 4Fe-4S domain family.</text>
</comment>
<gene>
    <name evidence="23" type="ORF">EXIGLDRAFT_768173</name>
</gene>
<name>A0A165IE15_EXIGL</name>
<dbReference type="GO" id="GO:0020037">
    <property type="term" value="F:heme binding"/>
    <property type="evidence" value="ECO:0007669"/>
    <property type="project" value="InterPro"/>
</dbReference>
<dbReference type="InterPro" id="IPR036188">
    <property type="entry name" value="FAD/NAD-bd_sf"/>
</dbReference>
<dbReference type="InterPro" id="IPR006066">
    <property type="entry name" value="NO2/SO3_Rdtase_FeS/sirohaem_BS"/>
</dbReference>
<dbReference type="InterPro" id="IPR005117">
    <property type="entry name" value="NiRdtase/SiRdtase_haem-b_fer"/>
</dbReference>
<dbReference type="GO" id="GO:0051537">
    <property type="term" value="F:2 iron, 2 sulfur cluster binding"/>
    <property type="evidence" value="ECO:0007669"/>
    <property type="project" value="UniProtKB-KW"/>
</dbReference>
<comment type="cofactor">
    <cofactor evidence="16">
        <name>[2Fe-2S] cluster</name>
        <dbReference type="ChEBI" id="CHEBI:190135"/>
    </cofactor>
</comment>
<dbReference type="PROSITE" id="PS51296">
    <property type="entry name" value="RIESKE"/>
    <property type="match status" value="1"/>
</dbReference>
<dbReference type="InterPro" id="IPR052034">
    <property type="entry name" value="NasD-like"/>
</dbReference>
<evidence type="ECO:0000256" key="7">
    <source>
        <dbReference type="ARBA" id="ARBA00022617"/>
    </source>
</evidence>
<dbReference type="Gene3D" id="2.102.10.10">
    <property type="entry name" value="Rieske [2Fe-2S] iron-sulphur domain"/>
    <property type="match status" value="1"/>
</dbReference>
<comment type="catalytic activity">
    <reaction evidence="18">
        <text>NH4(+) + 3 NADP(+) + 2 H2O = nitrite + 3 NADPH + 5 H(+)</text>
        <dbReference type="Rhea" id="RHEA:24632"/>
        <dbReference type="ChEBI" id="CHEBI:15377"/>
        <dbReference type="ChEBI" id="CHEBI:15378"/>
        <dbReference type="ChEBI" id="CHEBI:16301"/>
        <dbReference type="ChEBI" id="CHEBI:28938"/>
        <dbReference type="ChEBI" id="CHEBI:57783"/>
        <dbReference type="ChEBI" id="CHEBI:58349"/>
        <dbReference type="EC" id="1.7.1.4"/>
    </reaction>
</comment>
<evidence type="ECO:0000256" key="19">
    <source>
        <dbReference type="ARBA" id="ARBA00066907"/>
    </source>
</evidence>
<evidence type="ECO:0000256" key="16">
    <source>
        <dbReference type="ARBA" id="ARBA00034078"/>
    </source>
</evidence>
<evidence type="ECO:0000256" key="4">
    <source>
        <dbReference type="ARBA" id="ARBA00005096"/>
    </source>
</evidence>
<dbReference type="GO" id="GO:0051539">
    <property type="term" value="F:4 iron, 4 sulfur cluster binding"/>
    <property type="evidence" value="ECO:0007669"/>
    <property type="project" value="UniProtKB-KW"/>
</dbReference>
<dbReference type="PANTHER" id="PTHR43809:SF1">
    <property type="entry name" value="NITRITE REDUCTASE (NADH) LARGE SUBUNIT"/>
    <property type="match status" value="1"/>
</dbReference>
<dbReference type="GO" id="GO:0042128">
    <property type="term" value="P:nitrate assimilation"/>
    <property type="evidence" value="ECO:0007669"/>
    <property type="project" value="UniProtKB-UniPathway"/>
</dbReference>
<dbReference type="CDD" id="cd03529">
    <property type="entry name" value="Rieske_NirD"/>
    <property type="match status" value="1"/>
</dbReference>
<dbReference type="Pfam" id="PF03460">
    <property type="entry name" value="NIR_SIR_ferr"/>
    <property type="match status" value="1"/>
</dbReference>
<protein>
    <recommendedName>
        <fullName evidence="20">Nitrite reductase [NAD(P)H]</fullName>
        <ecNumber evidence="19">1.7.1.4</ecNumber>
    </recommendedName>
</protein>
<feature type="domain" description="Rieske" evidence="22">
    <location>
        <begin position="959"/>
        <end position="1065"/>
    </location>
</feature>
<dbReference type="AlphaFoldDB" id="A0A165IE15"/>
<feature type="region of interest" description="Disordered" evidence="21">
    <location>
        <begin position="1115"/>
        <end position="1135"/>
    </location>
</feature>
<dbReference type="FunFam" id="3.30.413.10:FF:000007">
    <property type="entry name" value="Nitrite reductase [NAD(P)H] large subunit"/>
    <property type="match status" value="1"/>
</dbReference>
<evidence type="ECO:0000256" key="18">
    <source>
        <dbReference type="ARBA" id="ARBA00051413"/>
    </source>
</evidence>
<dbReference type="STRING" id="1314781.A0A165IE15"/>
<dbReference type="InterPro" id="IPR036136">
    <property type="entry name" value="Nit/Sulf_reduc_fer-like_dom_sf"/>
</dbReference>
<dbReference type="Pfam" id="PF07992">
    <property type="entry name" value="Pyr_redox_2"/>
    <property type="match status" value="1"/>
</dbReference>
<evidence type="ECO:0000256" key="15">
    <source>
        <dbReference type="ARBA" id="ARBA00023063"/>
    </source>
</evidence>
<dbReference type="EMBL" id="KV425992">
    <property type="protein sequence ID" value="KZV93274.1"/>
    <property type="molecule type" value="Genomic_DNA"/>
</dbReference>
<evidence type="ECO:0000256" key="9">
    <source>
        <dbReference type="ARBA" id="ARBA00022714"/>
    </source>
</evidence>
<dbReference type="NCBIfam" id="TIGR02378">
    <property type="entry name" value="nirD_assim_sml"/>
    <property type="match status" value="1"/>
</dbReference>
<keyword evidence="15" id="KW-0534">Nitrate assimilation</keyword>
<dbReference type="InterPro" id="IPR007419">
    <property type="entry name" value="BFD-like_2Fe2S-bd_dom"/>
</dbReference>
<evidence type="ECO:0000256" key="20">
    <source>
        <dbReference type="ARBA" id="ARBA00070300"/>
    </source>
</evidence>
<keyword evidence="7" id="KW-0349">Heme</keyword>
<comment type="cofactor">
    <cofactor evidence="1">
        <name>siroheme</name>
        <dbReference type="ChEBI" id="CHEBI:60052"/>
    </cofactor>
</comment>
<comment type="cofactor">
    <cofactor evidence="2">
        <name>[4Fe-4S] cluster</name>
        <dbReference type="ChEBI" id="CHEBI:49883"/>
    </cofactor>
</comment>